<dbReference type="RefSeq" id="XP_013281257.1">
    <property type="nucleotide sequence ID" value="XM_013425803.1"/>
</dbReference>
<dbReference type="EMBL" id="KN846974">
    <property type="protein sequence ID" value="KIW77449.1"/>
    <property type="molecule type" value="Genomic_DNA"/>
</dbReference>
<feature type="transmembrane region" description="Helical" evidence="2">
    <location>
        <begin position="159"/>
        <end position="177"/>
    </location>
</feature>
<proteinExistence type="predicted"/>
<protein>
    <submittedName>
        <fullName evidence="3">Uncharacterized protein</fullName>
    </submittedName>
</protein>
<dbReference type="OrthoDB" id="4159102at2759"/>
<keyword evidence="2" id="KW-1133">Transmembrane helix</keyword>
<dbReference type="VEuPathDB" id="FungiDB:Z517_09895"/>
<keyword evidence="2" id="KW-0472">Membrane</keyword>
<dbReference type="GeneID" id="25309385"/>
<name>A0A0D2GYK5_9EURO</name>
<evidence type="ECO:0000256" key="1">
    <source>
        <dbReference type="SAM" id="MobiDB-lite"/>
    </source>
</evidence>
<feature type="transmembrane region" description="Helical" evidence="2">
    <location>
        <begin position="208"/>
        <end position="228"/>
    </location>
</feature>
<feature type="transmembrane region" description="Helical" evidence="2">
    <location>
        <begin position="122"/>
        <end position="139"/>
    </location>
</feature>
<reference evidence="3 4" key="1">
    <citation type="submission" date="2015-01" db="EMBL/GenBank/DDBJ databases">
        <title>The Genome Sequence of Fonsecaea pedrosoi CBS 271.37.</title>
        <authorList>
            <consortium name="The Broad Institute Genomics Platform"/>
            <person name="Cuomo C."/>
            <person name="de Hoog S."/>
            <person name="Gorbushina A."/>
            <person name="Stielow B."/>
            <person name="Teixiera M."/>
            <person name="Abouelleil A."/>
            <person name="Chapman S.B."/>
            <person name="Priest M."/>
            <person name="Young S.K."/>
            <person name="Wortman J."/>
            <person name="Nusbaum C."/>
            <person name="Birren B."/>
        </authorList>
    </citation>
    <scope>NUCLEOTIDE SEQUENCE [LARGE SCALE GENOMIC DNA]</scope>
    <source>
        <strain evidence="3 4">CBS 271.37</strain>
    </source>
</reference>
<keyword evidence="2" id="KW-0812">Transmembrane</keyword>
<organism evidence="3 4">
    <name type="scientific">Fonsecaea pedrosoi CBS 271.37</name>
    <dbReference type="NCBI Taxonomy" id="1442368"/>
    <lineage>
        <taxon>Eukaryota</taxon>
        <taxon>Fungi</taxon>
        <taxon>Dikarya</taxon>
        <taxon>Ascomycota</taxon>
        <taxon>Pezizomycotina</taxon>
        <taxon>Eurotiomycetes</taxon>
        <taxon>Chaetothyriomycetidae</taxon>
        <taxon>Chaetothyriales</taxon>
        <taxon>Herpotrichiellaceae</taxon>
        <taxon>Fonsecaea</taxon>
    </lineage>
</organism>
<evidence type="ECO:0000256" key="2">
    <source>
        <dbReference type="SAM" id="Phobius"/>
    </source>
</evidence>
<evidence type="ECO:0000313" key="3">
    <source>
        <dbReference type="EMBL" id="KIW77449.1"/>
    </source>
</evidence>
<dbReference type="Proteomes" id="UP000053029">
    <property type="component" value="Unassembled WGS sequence"/>
</dbReference>
<keyword evidence="4" id="KW-1185">Reference proteome</keyword>
<dbReference type="HOGENOM" id="CLU_1224796_0_0_1"/>
<accession>A0A0D2GYK5</accession>
<sequence length="230" mass="25321">MAELPYDSFSFVLWLIWYYPGMIVIACVLCHVAVMASDDAATRIPSGETEKPDIVTHSEIHTELGKPKGYSKADSSVDQTRDPDETFNSELPNVDQQLSLEQDSAFKQGDHRRSRSKTSSGALLKIAVFWQGVQIWLLERMGRMAARARVQNGGSIFDSVVVLALCTTLVLLSTATLQERWNGARSGATATGADRGTNMKNSRPSSRLLLAAALLVLLPWYELLTAQYSP</sequence>
<gene>
    <name evidence="3" type="ORF">Z517_09895</name>
</gene>
<evidence type="ECO:0000313" key="4">
    <source>
        <dbReference type="Proteomes" id="UP000053029"/>
    </source>
</evidence>
<dbReference type="AlphaFoldDB" id="A0A0D2GYK5"/>
<feature type="transmembrane region" description="Helical" evidence="2">
    <location>
        <begin position="12"/>
        <end position="34"/>
    </location>
</feature>
<feature type="region of interest" description="Disordered" evidence="1">
    <location>
        <begin position="64"/>
        <end position="90"/>
    </location>
</feature>